<comment type="similarity">
    <text evidence="2 7">Belongs to the sodium:solute symporter (SSF) (TC 2.A.21) family.</text>
</comment>
<evidence type="ECO:0000256" key="3">
    <source>
        <dbReference type="ARBA" id="ARBA00022448"/>
    </source>
</evidence>
<dbReference type="Proteomes" id="UP000637074">
    <property type="component" value="Unassembled WGS sequence"/>
</dbReference>
<evidence type="ECO:0000256" key="4">
    <source>
        <dbReference type="ARBA" id="ARBA00022692"/>
    </source>
</evidence>
<evidence type="ECO:0000256" key="8">
    <source>
        <dbReference type="SAM" id="Phobius"/>
    </source>
</evidence>
<feature type="transmembrane region" description="Helical" evidence="8">
    <location>
        <begin position="117"/>
        <end position="139"/>
    </location>
</feature>
<feature type="transmembrane region" description="Helical" evidence="8">
    <location>
        <begin position="217"/>
        <end position="238"/>
    </location>
</feature>
<accession>A0ABQ3N7Z5</accession>
<evidence type="ECO:0000256" key="1">
    <source>
        <dbReference type="ARBA" id="ARBA00004141"/>
    </source>
</evidence>
<feature type="transmembrane region" description="Helical" evidence="8">
    <location>
        <begin position="379"/>
        <end position="401"/>
    </location>
</feature>
<feature type="transmembrane region" description="Helical" evidence="8">
    <location>
        <begin position="304"/>
        <end position="329"/>
    </location>
</feature>
<evidence type="ECO:0000256" key="7">
    <source>
        <dbReference type="RuleBase" id="RU362091"/>
    </source>
</evidence>
<organism evidence="9 10">
    <name type="scientific">Neobacillus kokaensis</name>
    <dbReference type="NCBI Taxonomy" id="2759023"/>
    <lineage>
        <taxon>Bacteria</taxon>
        <taxon>Bacillati</taxon>
        <taxon>Bacillota</taxon>
        <taxon>Bacilli</taxon>
        <taxon>Bacillales</taxon>
        <taxon>Bacillaceae</taxon>
        <taxon>Neobacillus</taxon>
    </lineage>
</organism>
<dbReference type="PROSITE" id="PS50283">
    <property type="entry name" value="NA_SOLUT_SYMP_3"/>
    <property type="match status" value="1"/>
</dbReference>
<name>A0ABQ3N7Z5_9BACI</name>
<feature type="transmembrane region" description="Helical" evidence="8">
    <location>
        <begin position="45"/>
        <end position="67"/>
    </location>
</feature>
<keyword evidence="6 8" id="KW-0472">Membrane</keyword>
<dbReference type="Gene3D" id="1.20.1730.10">
    <property type="entry name" value="Sodium/glucose cotransporter"/>
    <property type="match status" value="1"/>
</dbReference>
<feature type="transmembrane region" description="Helical" evidence="8">
    <location>
        <begin position="6"/>
        <end position="24"/>
    </location>
</feature>
<dbReference type="PANTHER" id="PTHR48086:SF7">
    <property type="entry name" value="SODIUM-SOLUTE SYMPORTER-RELATED"/>
    <property type="match status" value="1"/>
</dbReference>
<evidence type="ECO:0000256" key="5">
    <source>
        <dbReference type="ARBA" id="ARBA00022989"/>
    </source>
</evidence>
<dbReference type="InterPro" id="IPR050277">
    <property type="entry name" value="Sodium:Solute_Symporter"/>
</dbReference>
<feature type="transmembrane region" description="Helical" evidence="8">
    <location>
        <begin position="408"/>
        <end position="426"/>
    </location>
</feature>
<keyword evidence="4 8" id="KW-0812">Transmembrane</keyword>
<feature type="transmembrane region" description="Helical" evidence="8">
    <location>
        <begin position="432"/>
        <end position="452"/>
    </location>
</feature>
<dbReference type="EMBL" id="BNDS01000029">
    <property type="protein sequence ID" value="GHI00870.1"/>
    <property type="molecule type" value="Genomic_DNA"/>
</dbReference>
<keyword evidence="5 8" id="KW-1133">Transmembrane helix</keyword>
<dbReference type="PANTHER" id="PTHR48086">
    <property type="entry name" value="SODIUM/PROLINE SYMPORTER-RELATED"/>
    <property type="match status" value="1"/>
</dbReference>
<comment type="subcellular location">
    <subcellularLocation>
        <location evidence="1">Membrane</location>
        <topology evidence="1">Multi-pass membrane protein</topology>
    </subcellularLocation>
</comment>
<keyword evidence="10" id="KW-1185">Reference proteome</keyword>
<feature type="transmembrane region" description="Helical" evidence="8">
    <location>
        <begin position="73"/>
        <end position="96"/>
    </location>
</feature>
<sequence length="467" mass="49600">MNTIDVAIIVGYFPVIALVGLIGMKKAKTTEDYAVAGRNLNFPMFTACLAALTLGGAATIGTAKLGYQFGLSGIWFVTAQGLGMIIISIFLAKKIFKLRVLTIGEMLENRFNVEARIISSLVSATYTTMLTVTQIIAIGSVINVWVGWNVMVSILVAGGIVLFYTVLGGMWSVTMTDIVQFSVMTIGIFFIMLPLSLSKVGGFEGLQASIPAGHFNVTATGGLDIAKSILLYTLGIVVGQDVWQRLFTAKSLKVTRAGMIAAGGYSFLYAATVSIIGMCAFVVVPNLNVPQNAFASIAIEILPAGALGFVLAGVLSALMSTSSGTLLASSTLIVNDVIKRLFLPNMSEKTFLAVTRFTTLAIGVFCIICALWIQDVLVALDIAFAILSGALFFPIILGFFWKKVSARSVFYSIILSTVVIGVGLGIYGTVSIIPIVYGLITSIVVILIFTLVESLRHPASSDVGMKQ</sequence>
<feature type="transmembrane region" description="Helical" evidence="8">
    <location>
        <begin position="350"/>
        <end position="373"/>
    </location>
</feature>
<dbReference type="InterPro" id="IPR001734">
    <property type="entry name" value="Na/solute_symporter"/>
</dbReference>
<feature type="transmembrane region" description="Helical" evidence="8">
    <location>
        <begin position="178"/>
        <end position="197"/>
    </location>
</feature>
<dbReference type="InterPro" id="IPR038377">
    <property type="entry name" value="Na/Glc_symporter_sf"/>
</dbReference>
<reference evidence="9 10" key="1">
    <citation type="journal article" date="2022" name="Int. J. Syst. Evol. Microbiol.">
        <title>Neobacillus kokaensis sp. nov., isolated from soil.</title>
        <authorList>
            <person name="Yuki K."/>
            <person name="Matsubara H."/>
            <person name="Yamaguchi S."/>
        </authorList>
    </citation>
    <scope>NUCLEOTIDE SEQUENCE [LARGE SCALE GENOMIC DNA]</scope>
    <source>
        <strain evidence="9 10">LOB 377</strain>
    </source>
</reference>
<gene>
    <name evidence="9" type="primary">gpuP</name>
    <name evidence="9" type="ORF">AM1BK_44120</name>
</gene>
<keyword evidence="3" id="KW-0813">Transport</keyword>
<protein>
    <submittedName>
        <fullName evidence="9">3-guanidinopropionate transporter</fullName>
    </submittedName>
</protein>
<evidence type="ECO:0000313" key="9">
    <source>
        <dbReference type="EMBL" id="GHI00870.1"/>
    </source>
</evidence>
<dbReference type="Pfam" id="PF00474">
    <property type="entry name" value="SSF"/>
    <property type="match status" value="1"/>
</dbReference>
<dbReference type="CDD" id="cd11479">
    <property type="entry name" value="SLC5sbd_u3"/>
    <property type="match status" value="1"/>
</dbReference>
<feature type="transmembrane region" description="Helical" evidence="8">
    <location>
        <begin position="145"/>
        <end position="166"/>
    </location>
</feature>
<feature type="transmembrane region" description="Helical" evidence="8">
    <location>
        <begin position="259"/>
        <end position="284"/>
    </location>
</feature>
<evidence type="ECO:0000256" key="2">
    <source>
        <dbReference type="ARBA" id="ARBA00006434"/>
    </source>
</evidence>
<proteinExistence type="inferred from homology"/>
<evidence type="ECO:0000313" key="10">
    <source>
        <dbReference type="Proteomes" id="UP000637074"/>
    </source>
</evidence>
<comment type="caution">
    <text evidence="9">The sequence shown here is derived from an EMBL/GenBank/DDBJ whole genome shotgun (WGS) entry which is preliminary data.</text>
</comment>
<evidence type="ECO:0000256" key="6">
    <source>
        <dbReference type="ARBA" id="ARBA00023136"/>
    </source>
</evidence>
<dbReference type="RefSeq" id="WP_191276534.1">
    <property type="nucleotide sequence ID" value="NZ_BNDS01000029.1"/>
</dbReference>